<evidence type="ECO:0000256" key="1">
    <source>
        <dbReference type="SAM" id="MobiDB-lite"/>
    </source>
</evidence>
<dbReference type="SUPFAM" id="SSF89372">
    <property type="entry name" value="Fucose-specific lectin"/>
    <property type="match status" value="1"/>
</dbReference>
<dbReference type="Pfam" id="PF12228">
    <property type="entry name" value="DUF3604"/>
    <property type="match status" value="1"/>
</dbReference>
<dbReference type="Gene3D" id="3.20.20.140">
    <property type="entry name" value="Metal-dependent hydrolases"/>
    <property type="match status" value="1"/>
</dbReference>
<feature type="region of interest" description="Disordered" evidence="1">
    <location>
        <begin position="1"/>
        <end position="26"/>
    </location>
</feature>
<comment type="caution">
    <text evidence="2">The sequence shown here is derived from an EMBL/GenBank/DDBJ whole genome shotgun (WGS) entry which is preliminary data.</text>
</comment>
<gene>
    <name evidence="2" type="ORF">F4692_002483</name>
</gene>
<dbReference type="EMBL" id="JACCBW010000002">
    <property type="protein sequence ID" value="NYE37350.1"/>
    <property type="molecule type" value="Genomic_DNA"/>
</dbReference>
<accession>A0A7Y9H3T2</accession>
<evidence type="ECO:0000313" key="3">
    <source>
        <dbReference type="Proteomes" id="UP000549911"/>
    </source>
</evidence>
<dbReference type="InterPro" id="IPR016195">
    <property type="entry name" value="Pol/histidinol_Pase-like"/>
</dbReference>
<dbReference type="SUPFAM" id="SSF89550">
    <property type="entry name" value="PHP domain-like"/>
    <property type="match status" value="1"/>
</dbReference>
<feature type="region of interest" description="Disordered" evidence="1">
    <location>
        <begin position="535"/>
        <end position="557"/>
    </location>
</feature>
<dbReference type="AlphaFoldDB" id="A0A7Y9H3T2"/>
<feature type="compositionally biased region" description="Low complexity" evidence="1">
    <location>
        <begin position="535"/>
        <end position="545"/>
    </location>
</feature>
<proteinExistence type="predicted"/>
<reference evidence="2 3" key="2">
    <citation type="submission" date="2020-08" db="EMBL/GenBank/DDBJ databases">
        <title>The Agave Microbiome: Exploring the role of microbial communities in plant adaptations to desert environments.</title>
        <authorList>
            <person name="Partida-Martinez L.P."/>
        </authorList>
    </citation>
    <scope>NUCLEOTIDE SEQUENCE [LARGE SCALE GENOMIC DNA]</scope>
    <source>
        <strain evidence="2 3">AT2.17</strain>
    </source>
</reference>
<sequence>MHGHDHGHSHAHSHAHVCGGPDHHRGDYTAQQRADLDLVLAFNRRMSEAINARLDVRAVEEVLDPDPLRFMWVDEGKGRVAEMIATAHAVLDQAPRHDGHARAGVDALPGAHDAARPTVAVGPDGTQVVAWTEWVPDRGEQVHVALGEQVRSGGSTVVSGDLADVYRPTAVITTEGVVWVLFGRRDDGDVAVWGVRWTGEEWTAPEPVTEGGHPAFNQEAVALPGGGLEVCWQARHEDRFAIFARRWSPTGGWGNTTRVSSGVEANVWDPSVAAFADGATAYAWSEYADGAYRVVVRRRTADGDLGDPQRLTSGSDYALHPHLAVTRDQQLWCAFDLITVVGHGGSGPTKLRPLAEVGAAPAVVEGMRPGSENVPPELLPDVSASIRVVAVTEHGILDAPGELSPTLDVVPAGLPKLVATEDGGLVVAYRIHRRLPLMTYYWEVAAQALGPGGWLPPTTFSGTDGTLEEVSAAAGPGSQVVVAAQTDERLQVALDWTEGFGGRECPYLHEHHGSVVWHGVHGIGTVVLGRTASAGAASAPAPSGSRTTRVHAGERADARRWAEPTARGGRRERYTVTSGDRTYQLYWGDLHRHSLVSRCTAGDEPSLEDFYRYAWDVCEYDFWAVTDHSENSSDHQWWSIQKIADLFKVDDRFVPLYGFEWTSADTGHQNVIFGDVARGAPIFSAFAEGTTDPAGLWERMEQHPDFPAITIPHHPGSAMVHNDWDYHHPDYSRLVEIFQACRGNYEALGAFRQYSDATEEGTFVLDGLHRGHRFGFIASSDHGHGASYVGAFAESLDRASVFEALHARRTFAATTRDVLLDVRLDDALMGEEVTVDGPVTLSIHAEGYADLARVDILRDGVVVHAVDGHDVAEGEVAVPVRVEWGGSDRTTAWDGTLEVRGGRVVQAPFWSPEVVEVGETSVGWACTTASFGEPYGSQRGGVEVTVVGPPDAVVVVEVGERRLEVTLSDLRETPLHDVPGDGPGHLRLQPGIGGLSSLGSTSLDLTWSDPAPQRPTAAFYYARVFQVDGEMAWSSPIWVDPVEPSQTGEK</sequence>
<dbReference type="InterPro" id="IPR022028">
    <property type="entry name" value="DUF3604"/>
</dbReference>
<evidence type="ECO:0000313" key="2">
    <source>
        <dbReference type="EMBL" id="NYE37350.1"/>
    </source>
</evidence>
<dbReference type="RefSeq" id="WP_179619910.1">
    <property type="nucleotide sequence ID" value="NZ_JACCBW010000002.1"/>
</dbReference>
<name>A0A7Y9H3T2_9ACTN</name>
<dbReference type="Proteomes" id="UP000549911">
    <property type="component" value="Unassembled WGS sequence"/>
</dbReference>
<protein>
    <recommendedName>
        <fullName evidence="4">DUF3604 domain-containing protein</fullName>
    </recommendedName>
</protein>
<organism evidence="2 3">
    <name type="scientific">Nocardioides cavernae</name>
    <dbReference type="NCBI Taxonomy" id="1921566"/>
    <lineage>
        <taxon>Bacteria</taxon>
        <taxon>Bacillati</taxon>
        <taxon>Actinomycetota</taxon>
        <taxon>Actinomycetes</taxon>
        <taxon>Propionibacteriales</taxon>
        <taxon>Nocardioidaceae</taxon>
        <taxon>Nocardioides</taxon>
    </lineage>
</organism>
<keyword evidence="3" id="KW-1185">Reference proteome</keyword>
<evidence type="ECO:0008006" key="4">
    <source>
        <dbReference type="Google" id="ProtNLM"/>
    </source>
</evidence>
<reference evidence="2 3" key="1">
    <citation type="submission" date="2020-07" db="EMBL/GenBank/DDBJ databases">
        <authorList>
            <person name="Partida-Martinez L."/>
            <person name="Huntemann M."/>
            <person name="Clum A."/>
            <person name="Wang J."/>
            <person name="Palaniappan K."/>
            <person name="Ritter S."/>
            <person name="Chen I.-M."/>
            <person name="Stamatis D."/>
            <person name="Reddy T."/>
            <person name="O'Malley R."/>
            <person name="Daum C."/>
            <person name="Shapiro N."/>
            <person name="Ivanova N."/>
            <person name="Kyrpides N."/>
            <person name="Woyke T."/>
        </authorList>
    </citation>
    <scope>NUCLEOTIDE SEQUENCE [LARGE SCALE GENOMIC DNA]</scope>
    <source>
        <strain evidence="2 3">AT2.17</strain>
    </source>
</reference>